<feature type="domain" description="HotDog ACOT-type" evidence="3">
    <location>
        <begin position="156"/>
        <end position="266"/>
    </location>
</feature>
<evidence type="ECO:0000313" key="5">
    <source>
        <dbReference type="Proteomes" id="UP000001431"/>
    </source>
</evidence>
<dbReference type="HOGENOM" id="CLU_073524_0_0_2"/>
<dbReference type="InterPro" id="IPR040170">
    <property type="entry name" value="Cytosol_ACT"/>
</dbReference>
<dbReference type="GO" id="GO:0006637">
    <property type="term" value="P:acyl-CoA metabolic process"/>
    <property type="evidence" value="ECO:0007669"/>
    <property type="project" value="TreeGrafter"/>
</dbReference>
<dbReference type="GeneID" id="4909551"/>
<dbReference type="eggNOG" id="arCOG00773">
    <property type="taxonomic scope" value="Archaea"/>
</dbReference>
<dbReference type="PANTHER" id="PTHR11049">
    <property type="entry name" value="ACYL COENZYME A THIOESTER HYDROLASE"/>
    <property type="match status" value="1"/>
</dbReference>
<dbReference type="RefSeq" id="WP_011848866.1">
    <property type="nucleotide sequence ID" value="NC_009073.1"/>
</dbReference>
<proteinExistence type="predicted"/>
<dbReference type="OrthoDB" id="15030at2157"/>
<feature type="region of interest" description="Disordered" evidence="2">
    <location>
        <begin position="268"/>
        <end position="303"/>
    </location>
</feature>
<organism evidence="4 5">
    <name type="scientific">Pyrobaculum calidifontis (strain DSM 21063 / JCM 11548 / VA1)</name>
    <dbReference type="NCBI Taxonomy" id="410359"/>
    <lineage>
        <taxon>Archaea</taxon>
        <taxon>Thermoproteota</taxon>
        <taxon>Thermoprotei</taxon>
        <taxon>Thermoproteales</taxon>
        <taxon>Thermoproteaceae</taxon>
        <taxon>Pyrobaculum</taxon>
    </lineage>
</organism>
<dbReference type="GO" id="GO:0052816">
    <property type="term" value="F:long-chain fatty acyl-CoA hydrolase activity"/>
    <property type="evidence" value="ECO:0007669"/>
    <property type="project" value="TreeGrafter"/>
</dbReference>
<dbReference type="KEGG" id="pcl:Pcal_0172"/>
<dbReference type="InterPro" id="IPR033120">
    <property type="entry name" value="HOTDOG_ACOT"/>
</dbReference>
<name>A3MSJ2_PYRCJ</name>
<dbReference type="EMBL" id="CP000561">
    <property type="protein sequence ID" value="ABO07609.1"/>
    <property type="molecule type" value="Genomic_DNA"/>
</dbReference>
<evidence type="ECO:0000259" key="3">
    <source>
        <dbReference type="PROSITE" id="PS51770"/>
    </source>
</evidence>
<sequence>MDVLDTLTEYVAWVSQRHVNPLGNLYGGYMLHWLVDAGSITAMKFAEGNVVLGFLDKTHFVSPVRLGDLVTYRGWVVNVRRSSMGVLVEAYVSRGGEARLATVGRMVFVKVDGEGRPVPVGKSLTCAGEVKRLCEYFQEWRARVDEALRREERADPGWEALSHFIAMPEDSLDGVLMYGGRLLFRLDEVTSIAALRFYPSIYVTASVNSMAFRRPIYVGDIVSIRAGVTYVGRTSVEVGFAVEALGVRGRRLVADGYFTFVNMSGGRPSELPAGPQGDEEARRRKEESVREAQMLKTLKPPPARNLPWMTQLL</sequence>
<dbReference type="Gene3D" id="3.10.129.10">
    <property type="entry name" value="Hotdog Thioesterase"/>
    <property type="match status" value="2"/>
</dbReference>
<dbReference type="Proteomes" id="UP000001431">
    <property type="component" value="Chromosome"/>
</dbReference>
<dbReference type="GO" id="GO:0005829">
    <property type="term" value="C:cytosol"/>
    <property type="evidence" value="ECO:0007669"/>
    <property type="project" value="TreeGrafter"/>
</dbReference>
<dbReference type="Pfam" id="PF03061">
    <property type="entry name" value="4HBT"/>
    <property type="match status" value="2"/>
</dbReference>
<reference evidence="4" key="1">
    <citation type="submission" date="2007-02" db="EMBL/GenBank/DDBJ databases">
        <title>Complete sequence of Pyrobaculum calidifontis JCM 11548.</title>
        <authorList>
            <consortium name="US DOE Joint Genome Institute"/>
            <person name="Copeland A."/>
            <person name="Lucas S."/>
            <person name="Lapidus A."/>
            <person name="Barry K."/>
            <person name="Glavina del Rio T."/>
            <person name="Dalin E."/>
            <person name="Tice H."/>
            <person name="Pitluck S."/>
            <person name="Chain P."/>
            <person name="Malfatti S."/>
            <person name="Shin M."/>
            <person name="Vergez L."/>
            <person name="Schmutz J."/>
            <person name="Larimer F."/>
            <person name="Land M."/>
            <person name="Hauser L."/>
            <person name="Kyrpides N."/>
            <person name="Mikhailova N."/>
            <person name="Cozen A.E."/>
            <person name="Fitz-Gibbon S.T."/>
            <person name="House C.H."/>
            <person name="Saltikov C."/>
            <person name="Lowe T.M."/>
            <person name="Richardson P."/>
        </authorList>
    </citation>
    <scope>NUCLEOTIDE SEQUENCE [LARGE SCALE GENOMIC DNA]</scope>
    <source>
        <strain evidence="4">JCM 11548</strain>
    </source>
</reference>
<dbReference type="STRING" id="410359.Pcal_0172"/>
<evidence type="ECO:0000256" key="2">
    <source>
        <dbReference type="SAM" id="MobiDB-lite"/>
    </source>
</evidence>
<dbReference type="AlphaFoldDB" id="A3MSJ2"/>
<dbReference type="InterPro" id="IPR006683">
    <property type="entry name" value="Thioestr_dom"/>
</dbReference>
<protein>
    <submittedName>
        <fullName evidence="4">Thioesterase superfamily protein</fullName>
    </submittedName>
</protein>
<evidence type="ECO:0000313" key="4">
    <source>
        <dbReference type="EMBL" id="ABO07609.1"/>
    </source>
</evidence>
<dbReference type="CDD" id="cd03442">
    <property type="entry name" value="BFIT_BACH"/>
    <property type="match status" value="2"/>
</dbReference>
<dbReference type="InterPro" id="IPR029069">
    <property type="entry name" value="HotDog_dom_sf"/>
</dbReference>
<keyword evidence="5" id="KW-1185">Reference proteome</keyword>
<dbReference type="SUPFAM" id="SSF54637">
    <property type="entry name" value="Thioesterase/thiol ester dehydrase-isomerase"/>
    <property type="match status" value="2"/>
</dbReference>
<accession>A3MSJ2</accession>
<dbReference type="PANTHER" id="PTHR11049:SF16">
    <property type="entry name" value="PROTEIN VDLD"/>
    <property type="match status" value="1"/>
</dbReference>
<dbReference type="PROSITE" id="PS51770">
    <property type="entry name" value="HOTDOG_ACOT"/>
    <property type="match status" value="2"/>
</dbReference>
<gene>
    <name evidence="4" type="ordered locus">Pcal_0172</name>
</gene>
<feature type="compositionally biased region" description="Basic and acidic residues" evidence="2">
    <location>
        <begin position="279"/>
        <end position="290"/>
    </location>
</feature>
<feature type="domain" description="HotDog ACOT-type" evidence="3">
    <location>
        <begin position="4"/>
        <end position="114"/>
    </location>
</feature>
<evidence type="ECO:0000256" key="1">
    <source>
        <dbReference type="ARBA" id="ARBA00022801"/>
    </source>
</evidence>
<keyword evidence="1" id="KW-0378">Hydrolase</keyword>